<dbReference type="PANTHER" id="PTHR39244">
    <property type="entry name" value="NATTERIN-4"/>
    <property type="match status" value="1"/>
</dbReference>
<dbReference type="Gene3D" id="2.170.15.10">
    <property type="entry name" value="Proaerolysin, chain A, domain 3"/>
    <property type="match status" value="1"/>
</dbReference>
<reference evidence="2" key="1">
    <citation type="submission" date="2022-02" db="EMBL/GenBank/DDBJ databases">
        <authorList>
            <person name="Henning P.M."/>
            <person name="McCubbin A.G."/>
            <person name="Shore J.S."/>
        </authorList>
    </citation>
    <scope>NUCLEOTIDE SEQUENCE</scope>
    <source>
        <strain evidence="2">F60SS</strain>
        <tissue evidence="2">Leaves</tissue>
    </source>
</reference>
<proteinExistence type="predicted"/>
<dbReference type="PANTHER" id="PTHR39244:SF5">
    <property type="entry name" value="NATTERIN-3-LIKE"/>
    <property type="match status" value="1"/>
</dbReference>
<dbReference type="Gene3D" id="2.80.10.50">
    <property type="match status" value="1"/>
</dbReference>
<feature type="domain" description="Agglutinin" evidence="1">
    <location>
        <begin position="11"/>
        <end position="158"/>
    </location>
</feature>
<reference evidence="2" key="2">
    <citation type="journal article" date="2023" name="Plants (Basel)">
        <title>Annotation of the Turnera subulata (Passifloraceae) Draft Genome Reveals the S-Locus Evolved after the Divergence of Turneroideae from Passifloroideae in a Stepwise Manner.</title>
        <authorList>
            <person name="Henning P.M."/>
            <person name="Roalson E.H."/>
            <person name="Mir W."/>
            <person name="McCubbin A.G."/>
            <person name="Shore J.S."/>
        </authorList>
    </citation>
    <scope>NUCLEOTIDE SEQUENCE</scope>
    <source>
        <strain evidence="2">F60SS</strain>
    </source>
</reference>
<evidence type="ECO:0000313" key="3">
    <source>
        <dbReference type="Proteomes" id="UP001141552"/>
    </source>
</evidence>
<dbReference type="InterPro" id="IPR008998">
    <property type="entry name" value="Agglutinin"/>
</dbReference>
<dbReference type="SUPFAM" id="SSF56973">
    <property type="entry name" value="Aerolisin/ETX pore-forming domain"/>
    <property type="match status" value="1"/>
</dbReference>
<keyword evidence="3" id="KW-1185">Reference proteome</keyword>
<evidence type="ECO:0000259" key="1">
    <source>
        <dbReference type="SMART" id="SM00791"/>
    </source>
</evidence>
<dbReference type="Pfam" id="PF07468">
    <property type="entry name" value="Agglutinin"/>
    <property type="match status" value="1"/>
</dbReference>
<evidence type="ECO:0000313" key="2">
    <source>
        <dbReference type="EMBL" id="KAJ4834575.1"/>
    </source>
</evidence>
<dbReference type="EMBL" id="JAKUCV010004667">
    <property type="protein sequence ID" value="KAJ4834575.1"/>
    <property type="molecule type" value="Genomic_DNA"/>
</dbReference>
<accession>A0A9Q0FQ02</accession>
<comment type="caution">
    <text evidence="2">The sequence shown here is derived from an EMBL/GenBank/DDBJ whole genome shotgun (WGS) entry which is preliminary data.</text>
</comment>
<dbReference type="OrthoDB" id="1541475at2759"/>
<gene>
    <name evidence="2" type="ORF">Tsubulata_028474</name>
</gene>
<dbReference type="SMART" id="SM00791">
    <property type="entry name" value="Agglutinin"/>
    <property type="match status" value="1"/>
</dbReference>
<dbReference type="SUPFAM" id="SSF50382">
    <property type="entry name" value="Agglutinin"/>
    <property type="match status" value="1"/>
</dbReference>
<protein>
    <recommendedName>
        <fullName evidence="1">Agglutinin domain-containing protein</fullName>
    </recommendedName>
</protein>
<dbReference type="AlphaFoldDB" id="A0A9Q0FQ02"/>
<dbReference type="InterPro" id="IPR053237">
    <property type="entry name" value="Natterin_C"/>
</dbReference>
<dbReference type="InterPro" id="IPR036242">
    <property type="entry name" value="Agglutinin_dom_sf"/>
</dbReference>
<name>A0A9Q0FQ02_9ROSI</name>
<organism evidence="2 3">
    <name type="scientific">Turnera subulata</name>
    <dbReference type="NCBI Taxonomy" id="218843"/>
    <lineage>
        <taxon>Eukaryota</taxon>
        <taxon>Viridiplantae</taxon>
        <taxon>Streptophyta</taxon>
        <taxon>Embryophyta</taxon>
        <taxon>Tracheophyta</taxon>
        <taxon>Spermatophyta</taxon>
        <taxon>Magnoliopsida</taxon>
        <taxon>eudicotyledons</taxon>
        <taxon>Gunneridae</taxon>
        <taxon>Pentapetalae</taxon>
        <taxon>rosids</taxon>
        <taxon>fabids</taxon>
        <taxon>Malpighiales</taxon>
        <taxon>Passifloraceae</taxon>
        <taxon>Turnera</taxon>
    </lineage>
</organism>
<sequence length="352" mass="39769">MALELHIKSSFALKYNDKFLGLDSVVKGNGEVHELLKPCGEQLANEEVTKFEFVASSGPDNGLVHIKCCHNNKYLRSLSPSMPWITPAEDKPEEDRSKWACTLFHPRFVDANTLELIHVESGGHVRPFSTSNNAYDSGLFAVPQSPDHRQTHTFTTIFDFALHDPWTIRVDKFHLDDPRVRVDISTNPISVGQGHAENEDTWPKAMTVTTVLHDQYSDKASDRKTWKLIDKEHWSNLDVRTTLNSPVPFLSTAGKIEVPEKEGFLGPYKLGTTMETTCGINTRTTIEVVVPPKTRVTATVKARIASFDVPFSYWFEEMFPGPGEMHLPEAEGGMFTRVYLYGFIYETEFSKI</sequence>
<dbReference type="Proteomes" id="UP001141552">
    <property type="component" value="Unassembled WGS sequence"/>
</dbReference>